<feature type="transmembrane region" description="Helical" evidence="2">
    <location>
        <begin position="316"/>
        <end position="340"/>
    </location>
</feature>
<evidence type="ECO:0000313" key="4">
    <source>
        <dbReference type="Proteomes" id="UP000283841"/>
    </source>
</evidence>
<feature type="transmembrane region" description="Helical" evidence="2">
    <location>
        <begin position="169"/>
        <end position="195"/>
    </location>
</feature>
<dbReference type="Proteomes" id="UP000283841">
    <property type="component" value="Unassembled WGS sequence"/>
</dbReference>
<feature type="transmembrane region" description="Helical" evidence="2">
    <location>
        <begin position="251"/>
        <end position="275"/>
    </location>
</feature>
<dbReference type="PANTHER" id="PTHR42069:SF1">
    <property type="entry name" value="MARVEL DOMAIN-CONTAINING PROTEIN"/>
    <property type="match status" value="1"/>
</dbReference>
<comment type="caution">
    <text evidence="3">The sequence shown here is derived from an EMBL/GenBank/DDBJ whole genome shotgun (WGS) entry which is preliminary data.</text>
</comment>
<name>A0A443HMT7_BYSSP</name>
<keyword evidence="2" id="KW-0812">Transmembrane</keyword>
<keyword evidence="2" id="KW-0472">Membrane</keyword>
<feature type="region of interest" description="Disordered" evidence="1">
    <location>
        <begin position="1"/>
        <end position="86"/>
    </location>
</feature>
<gene>
    <name evidence="3" type="ORF">C8Q69DRAFT_509084</name>
</gene>
<dbReference type="STRING" id="264951.A0A443HMT7"/>
<sequence>MSTFNGPLPHEPVSPIEVVGQPHPTMANNGQNGRVPAARSSSESTASSLKSPRTARFAEATSVHSPIGPTESSRSPFADPPVQTAPQHHVSDVGFGYVADNGPSQHANVPMTPASPLKSALKTPGTARTLNPLSPTFREEYILEKQEKLTEKENEKDLKVKTRVRLAKVFLRFVNFSCSLIVLSLMSSSFLIFNATKSLPPRNNLPPWAVGTNPWPQVLLLVMASVSLLTCLVVFYGYWKGGHRRAEKVAVYYTVFSVCFFALNTVMWVIGAAVFQNSKATGNGEDLWGWSCKDNVRRQLFSQEVKYSLICRMQDWGLVCAIIEIVIELIVILIHAIIFYRFYSKQRLRKTMDMRDKARSDLYLAQLRTQSAPNTPGFARTPKSPFFSATPVHDPYSSAENGEHYSVQYATPKSPMRAPEPFQLQPPPIRVQHATPRQQQEGFDAPSVHTSTPSPPPVGAPTPPQVENINEHVGAAPGEKTYESVPIPGAYSTPVASPSYPPPVHAVPQGNASDIHPGFGGR</sequence>
<organism evidence="3 4">
    <name type="scientific">Byssochlamys spectabilis</name>
    <name type="common">Paecilomyces variotii</name>
    <dbReference type="NCBI Taxonomy" id="264951"/>
    <lineage>
        <taxon>Eukaryota</taxon>
        <taxon>Fungi</taxon>
        <taxon>Dikarya</taxon>
        <taxon>Ascomycota</taxon>
        <taxon>Pezizomycotina</taxon>
        <taxon>Eurotiomycetes</taxon>
        <taxon>Eurotiomycetidae</taxon>
        <taxon>Eurotiales</taxon>
        <taxon>Thermoascaceae</taxon>
        <taxon>Paecilomyces</taxon>
    </lineage>
</organism>
<reference evidence="3 4" key="1">
    <citation type="journal article" date="2018" name="Front. Microbiol.">
        <title>Genomic and genetic insights into a cosmopolitan fungus, Paecilomyces variotii (Eurotiales).</title>
        <authorList>
            <person name="Urquhart A.S."/>
            <person name="Mondo S.J."/>
            <person name="Makela M.R."/>
            <person name="Hane J.K."/>
            <person name="Wiebenga A."/>
            <person name="He G."/>
            <person name="Mihaltcheva S."/>
            <person name="Pangilinan J."/>
            <person name="Lipzen A."/>
            <person name="Barry K."/>
            <person name="de Vries R.P."/>
            <person name="Grigoriev I.V."/>
            <person name="Idnurm A."/>
        </authorList>
    </citation>
    <scope>NUCLEOTIDE SEQUENCE [LARGE SCALE GENOMIC DNA]</scope>
    <source>
        <strain evidence="3 4">CBS 101075</strain>
    </source>
</reference>
<evidence type="ECO:0000313" key="3">
    <source>
        <dbReference type="EMBL" id="RWQ93125.1"/>
    </source>
</evidence>
<evidence type="ECO:0000256" key="2">
    <source>
        <dbReference type="SAM" id="Phobius"/>
    </source>
</evidence>
<dbReference type="RefSeq" id="XP_028482770.1">
    <property type="nucleotide sequence ID" value="XM_028633055.1"/>
</dbReference>
<feature type="region of interest" description="Disordered" evidence="1">
    <location>
        <begin position="434"/>
        <end position="461"/>
    </location>
</feature>
<proteinExistence type="predicted"/>
<keyword evidence="4" id="KW-1185">Reference proteome</keyword>
<dbReference type="GeneID" id="39602332"/>
<feature type="transmembrane region" description="Helical" evidence="2">
    <location>
        <begin position="215"/>
        <end position="239"/>
    </location>
</feature>
<evidence type="ECO:0000256" key="1">
    <source>
        <dbReference type="SAM" id="MobiDB-lite"/>
    </source>
</evidence>
<dbReference type="PANTHER" id="PTHR42069">
    <property type="entry name" value="HYPHAL ANASTAMOSIS-8 PROTEIN"/>
    <property type="match status" value="1"/>
</dbReference>
<dbReference type="AlphaFoldDB" id="A0A443HMT7"/>
<accession>A0A443HMT7</accession>
<feature type="compositionally biased region" description="Low complexity" evidence="1">
    <location>
        <begin position="37"/>
        <end position="51"/>
    </location>
</feature>
<feature type="region of interest" description="Disordered" evidence="1">
    <location>
        <begin position="496"/>
        <end position="522"/>
    </location>
</feature>
<dbReference type="EMBL" id="RCNU01000010">
    <property type="protein sequence ID" value="RWQ93125.1"/>
    <property type="molecule type" value="Genomic_DNA"/>
</dbReference>
<protein>
    <recommendedName>
        <fullName evidence="5">Hyphal anastamosis-8 protein</fullName>
    </recommendedName>
</protein>
<dbReference type="VEuPathDB" id="FungiDB:C8Q69DRAFT_509084"/>
<keyword evidence="2" id="KW-1133">Transmembrane helix</keyword>
<evidence type="ECO:0008006" key="5">
    <source>
        <dbReference type="Google" id="ProtNLM"/>
    </source>
</evidence>